<accession>A0A3G3K4U3</accession>
<dbReference type="PANTHER" id="PTHR45036">
    <property type="entry name" value="METHYLTRANSFERASE LIKE 7B"/>
    <property type="match status" value="1"/>
</dbReference>
<keyword evidence="2" id="KW-0489">Methyltransferase</keyword>
<dbReference type="InterPro" id="IPR029063">
    <property type="entry name" value="SAM-dependent_MTases_sf"/>
</dbReference>
<dbReference type="InterPro" id="IPR052356">
    <property type="entry name" value="Thiol_S-MT"/>
</dbReference>
<dbReference type="Proteomes" id="UP000269097">
    <property type="component" value="Chromosome"/>
</dbReference>
<proteinExistence type="predicted"/>
<dbReference type="EMBL" id="CP033433">
    <property type="protein sequence ID" value="AYQ75191.1"/>
    <property type="molecule type" value="Genomic_DNA"/>
</dbReference>
<dbReference type="CDD" id="cd02440">
    <property type="entry name" value="AdoMet_MTases"/>
    <property type="match status" value="1"/>
</dbReference>
<dbReference type="KEGG" id="coh:EAV92_23160"/>
<keyword evidence="3" id="KW-1185">Reference proteome</keyword>
<reference evidence="2 3" key="1">
    <citation type="submission" date="2018-10" db="EMBL/GenBank/DDBJ databases">
        <title>Genome Sequence of Cohnella sp.</title>
        <authorList>
            <person name="Srinivasan S."/>
            <person name="Kim M.K."/>
        </authorList>
    </citation>
    <scope>NUCLEOTIDE SEQUENCE [LARGE SCALE GENOMIC DNA]</scope>
    <source>
        <strain evidence="2 3">18JY8-7</strain>
    </source>
</reference>
<dbReference type="InterPro" id="IPR013216">
    <property type="entry name" value="Methyltransf_11"/>
</dbReference>
<dbReference type="Pfam" id="PF08241">
    <property type="entry name" value="Methyltransf_11"/>
    <property type="match status" value="1"/>
</dbReference>
<dbReference type="SUPFAM" id="SSF53335">
    <property type="entry name" value="S-adenosyl-L-methionine-dependent methyltransferases"/>
    <property type="match status" value="1"/>
</dbReference>
<dbReference type="RefSeq" id="WP_123043271.1">
    <property type="nucleotide sequence ID" value="NZ_CP033433.1"/>
</dbReference>
<organism evidence="2 3">
    <name type="scientific">Cohnella candidum</name>
    <dbReference type="NCBI Taxonomy" id="2674991"/>
    <lineage>
        <taxon>Bacteria</taxon>
        <taxon>Bacillati</taxon>
        <taxon>Bacillota</taxon>
        <taxon>Bacilli</taxon>
        <taxon>Bacillales</taxon>
        <taxon>Paenibacillaceae</taxon>
        <taxon>Cohnella</taxon>
    </lineage>
</organism>
<protein>
    <submittedName>
        <fullName evidence="2">Class I SAM-dependent methyltransferase</fullName>
    </submittedName>
</protein>
<dbReference type="GO" id="GO:0008757">
    <property type="term" value="F:S-adenosylmethionine-dependent methyltransferase activity"/>
    <property type="evidence" value="ECO:0007669"/>
    <property type="project" value="InterPro"/>
</dbReference>
<gene>
    <name evidence="2" type="ORF">EAV92_23160</name>
</gene>
<evidence type="ECO:0000313" key="3">
    <source>
        <dbReference type="Proteomes" id="UP000269097"/>
    </source>
</evidence>
<evidence type="ECO:0000313" key="2">
    <source>
        <dbReference type="EMBL" id="AYQ75191.1"/>
    </source>
</evidence>
<dbReference type="Gene3D" id="3.40.50.150">
    <property type="entry name" value="Vaccinia Virus protein VP39"/>
    <property type="match status" value="1"/>
</dbReference>
<dbReference type="AlphaFoldDB" id="A0A3G3K4U3"/>
<name>A0A3G3K4U3_9BACL</name>
<sequence>MNKENLARKFDKQAKAYERRRKQLTQNEWRERLICGAKGMVLEVGVGAGGNFPYYPKDVIVTAVDFSKEMLSSAKEAASELGVRAEFVLSDIESCDFPEGSFDTIVSTLTLCGYKDPIAMLNKFNKWTKADGQILLMEHGTSSNGLIRSIQKAVDPLFLKVVGCHQNRDMEHLFQKSGIHIIKAERHFMNMVHLVWAKPNKNNVTI</sequence>
<dbReference type="GO" id="GO:0032259">
    <property type="term" value="P:methylation"/>
    <property type="evidence" value="ECO:0007669"/>
    <property type="project" value="UniProtKB-KW"/>
</dbReference>
<keyword evidence="2" id="KW-0808">Transferase</keyword>
<feature type="domain" description="Methyltransferase type 11" evidence="1">
    <location>
        <begin position="42"/>
        <end position="135"/>
    </location>
</feature>
<dbReference type="PANTHER" id="PTHR45036:SF1">
    <property type="entry name" value="METHYLTRANSFERASE LIKE 7A"/>
    <property type="match status" value="1"/>
</dbReference>
<evidence type="ECO:0000259" key="1">
    <source>
        <dbReference type="Pfam" id="PF08241"/>
    </source>
</evidence>